<accession>A0A5N4B4A4</accession>
<protein>
    <submittedName>
        <fullName evidence="2">Uncharacterized protein</fullName>
    </submittedName>
</protein>
<name>A0A5N4B4A4_PHOPY</name>
<keyword evidence="3" id="KW-1185">Reference proteome</keyword>
<comment type="caution">
    <text evidence="2">The sequence shown here is derived from an EMBL/GenBank/DDBJ whole genome shotgun (WGS) entry which is preliminary data.</text>
</comment>
<reference evidence="2 3" key="1">
    <citation type="journal article" date="2018" name="Elife">
        <title>Firefly genomes illuminate parallel origins of bioluminescence in beetles.</title>
        <authorList>
            <person name="Fallon T.R."/>
            <person name="Lower S.E."/>
            <person name="Chang C.H."/>
            <person name="Bessho-Uehara M."/>
            <person name="Martin G.J."/>
            <person name="Bewick A.J."/>
            <person name="Behringer M."/>
            <person name="Debat H.J."/>
            <person name="Wong I."/>
            <person name="Day J.C."/>
            <person name="Suvorov A."/>
            <person name="Silva C.J."/>
            <person name="Stanger-Hall K.F."/>
            <person name="Hall D.W."/>
            <person name="Schmitz R.J."/>
            <person name="Nelson D.R."/>
            <person name="Lewis S.M."/>
            <person name="Shigenobu S."/>
            <person name="Bybee S.M."/>
            <person name="Larracuente A.M."/>
            <person name="Oba Y."/>
            <person name="Weng J.K."/>
        </authorList>
    </citation>
    <scope>NUCLEOTIDE SEQUENCE [LARGE SCALE GENOMIC DNA]</scope>
    <source>
        <strain evidence="2">1611_PpyrPB1</strain>
        <tissue evidence="2">Whole body</tissue>
    </source>
</reference>
<feature type="region of interest" description="Disordered" evidence="1">
    <location>
        <begin position="1"/>
        <end position="38"/>
    </location>
</feature>
<organism evidence="2 3">
    <name type="scientific">Photinus pyralis</name>
    <name type="common">Common eastern firefly</name>
    <name type="synonym">Lampyris pyralis</name>
    <dbReference type="NCBI Taxonomy" id="7054"/>
    <lineage>
        <taxon>Eukaryota</taxon>
        <taxon>Metazoa</taxon>
        <taxon>Ecdysozoa</taxon>
        <taxon>Arthropoda</taxon>
        <taxon>Hexapoda</taxon>
        <taxon>Insecta</taxon>
        <taxon>Pterygota</taxon>
        <taxon>Neoptera</taxon>
        <taxon>Endopterygota</taxon>
        <taxon>Coleoptera</taxon>
        <taxon>Polyphaga</taxon>
        <taxon>Elateriformia</taxon>
        <taxon>Elateroidea</taxon>
        <taxon>Lampyridae</taxon>
        <taxon>Lampyrinae</taxon>
        <taxon>Photinus</taxon>
    </lineage>
</organism>
<evidence type="ECO:0000256" key="1">
    <source>
        <dbReference type="SAM" id="MobiDB-lite"/>
    </source>
</evidence>
<dbReference type="Proteomes" id="UP000327044">
    <property type="component" value="Unassembled WGS sequence"/>
</dbReference>
<gene>
    <name evidence="2" type="ORF">PPYR_01417</name>
</gene>
<proteinExistence type="predicted"/>
<feature type="compositionally biased region" description="Basic residues" evidence="1">
    <location>
        <begin position="1"/>
        <end position="18"/>
    </location>
</feature>
<dbReference type="AlphaFoldDB" id="A0A5N4B4A4"/>
<sequence>MIRGRGGRGGRRGRSRSRGRYDNTARSQSRGRGGSSTFESSLNELRWVLGNAGRRKNVTHAQWSKLAALLPNEYLKAHGGDRTVASVDLLYTNIAVEKEGKEVVIPNKCLSVVYSEENRGSVKELSLKNFKDCVYHSLPLLLDAVRSVQDTAFPVSSEAPPVAHAEIKMNERKLAGKKVDLFVEQEGCVFNHNEFYIISPTPSQISPSLMESLARKFEVFKMK</sequence>
<dbReference type="EMBL" id="VVIM01000001">
    <property type="protein sequence ID" value="KAB0804447.1"/>
    <property type="molecule type" value="Genomic_DNA"/>
</dbReference>
<evidence type="ECO:0000313" key="2">
    <source>
        <dbReference type="EMBL" id="KAB0804447.1"/>
    </source>
</evidence>
<evidence type="ECO:0000313" key="3">
    <source>
        <dbReference type="Proteomes" id="UP000327044"/>
    </source>
</evidence>
<dbReference type="InParanoid" id="A0A5N4B4A4"/>